<keyword evidence="3" id="KW-0131">Cell cycle</keyword>
<feature type="transmembrane region" description="Helical" evidence="2">
    <location>
        <begin position="147"/>
        <end position="169"/>
    </location>
</feature>
<feature type="compositionally biased region" description="Pro residues" evidence="1">
    <location>
        <begin position="417"/>
        <end position="426"/>
    </location>
</feature>
<keyword evidence="2" id="KW-0812">Transmembrane</keyword>
<feature type="transmembrane region" description="Helical" evidence="2">
    <location>
        <begin position="332"/>
        <end position="355"/>
    </location>
</feature>
<dbReference type="Proteomes" id="UP000748752">
    <property type="component" value="Unassembled WGS sequence"/>
</dbReference>
<dbReference type="Pfam" id="PF11067">
    <property type="entry name" value="DUF2868"/>
    <property type="match status" value="1"/>
</dbReference>
<dbReference type="PANTHER" id="PTHR11202:SF22">
    <property type="entry name" value="PROTEIN ENABLED"/>
    <property type="match status" value="1"/>
</dbReference>
<feature type="compositionally biased region" description="Low complexity" evidence="1">
    <location>
        <begin position="457"/>
        <end position="477"/>
    </location>
</feature>
<dbReference type="GO" id="GO:0051301">
    <property type="term" value="P:cell division"/>
    <property type="evidence" value="ECO:0007669"/>
    <property type="project" value="UniProtKB-KW"/>
</dbReference>
<dbReference type="InterPro" id="IPR021296">
    <property type="entry name" value="DUF2868"/>
</dbReference>
<dbReference type="EMBL" id="NRRV01000027">
    <property type="protein sequence ID" value="MBK1631525.1"/>
    <property type="molecule type" value="Genomic_DNA"/>
</dbReference>
<feature type="compositionally biased region" description="Low complexity" evidence="1">
    <location>
        <begin position="491"/>
        <end position="516"/>
    </location>
</feature>
<feature type="region of interest" description="Disordered" evidence="1">
    <location>
        <begin position="384"/>
        <end position="546"/>
    </location>
</feature>
<organism evidence="3 4">
    <name type="scientific">Thiohalocapsa halophila</name>
    <dbReference type="NCBI Taxonomy" id="69359"/>
    <lineage>
        <taxon>Bacteria</taxon>
        <taxon>Pseudomonadati</taxon>
        <taxon>Pseudomonadota</taxon>
        <taxon>Gammaproteobacteria</taxon>
        <taxon>Chromatiales</taxon>
        <taxon>Chromatiaceae</taxon>
        <taxon>Thiohalocapsa</taxon>
    </lineage>
</organism>
<feature type="transmembrane region" description="Helical" evidence="2">
    <location>
        <begin position="114"/>
        <end position="135"/>
    </location>
</feature>
<feature type="compositionally biased region" description="Basic and acidic residues" evidence="1">
    <location>
        <begin position="478"/>
        <end position="490"/>
    </location>
</feature>
<evidence type="ECO:0000313" key="3">
    <source>
        <dbReference type="EMBL" id="MBK1631525.1"/>
    </source>
</evidence>
<comment type="caution">
    <text evidence="3">The sequence shown here is derived from an EMBL/GenBank/DDBJ whole genome shotgun (WGS) entry which is preliminary data.</text>
</comment>
<keyword evidence="4" id="KW-1185">Reference proteome</keyword>
<evidence type="ECO:0000313" key="4">
    <source>
        <dbReference type="Proteomes" id="UP000748752"/>
    </source>
</evidence>
<feature type="compositionally biased region" description="Low complexity" evidence="1">
    <location>
        <begin position="407"/>
        <end position="416"/>
    </location>
</feature>
<feature type="compositionally biased region" description="Pro residues" evidence="1">
    <location>
        <begin position="441"/>
        <end position="453"/>
    </location>
</feature>
<feature type="compositionally biased region" description="Low complexity" evidence="1">
    <location>
        <begin position="427"/>
        <end position="440"/>
    </location>
</feature>
<protein>
    <submittedName>
        <fullName evidence="3">Cell division protein</fullName>
    </submittedName>
</protein>
<gene>
    <name evidence="3" type="ORF">CKO31_12380</name>
</gene>
<keyword evidence="2" id="KW-1133">Transmembrane helix</keyword>
<feature type="region of interest" description="Disordered" evidence="1">
    <location>
        <begin position="1"/>
        <end position="25"/>
    </location>
</feature>
<evidence type="ECO:0000256" key="1">
    <source>
        <dbReference type="SAM" id="MobiDB-lite"/>
    </source>
</evidence>
<feature type="compositionally biased region" description="Low complexity" evidence="1">
    <location>
        <begin position="537"/>
        <end position="546"/>
    </location>
</feature>
<sequence>MEPAVHTGPQSAEPAPMAEPDTSRWRLPDLLDFDYYVDRDEQRMRQEPAERKHLAERDRRLYRERIAPRVKAPEHTPAHRSAALRRWLGIRRGSEDASIRALLPGSAFARGQRLVAIALAVLGFLGGVGVASALLHYEGDQPVNVSWYVFVLVILQVLLLIATAVAWYARRSHTMQTAVQDFSLVGHLLKPLFGAAARWVQHQRLAHVPPDVREHAKARKGLLSGHFSLYGPAAYLPMLIPAQLFGIGFNVGVILTTVALEWFTDMAFGWGSALDVQPGTIHTLAHIIALPWSWLFGDGLGVPTLEQVQGTRISLKDPLFIMDAEHLRSWRWFLVLAVFTYGLLPRLVLLGLSLLTVRRTLAALPFTHQRTQALYARMITPQLETAGGTGHGPEMPIPGPLSPMSGPRAAPRAQPVSPAPAPPAKPPAAQQPSAVPDEAAPTPPKPAPRPAAKPPARKSGSAPAAKAAPAPKPAAAEPRAEHGGTAKADKAPAAAGGASAPREQAKAPSQPSPAAKRTPEPSKTPPLAAKRAPTTEPALRSAPPPAAAAAKAKGALTIAPDACLLLMHVDVADVLDDSDHERLQRLLHGHSGWRVAGSATFGGGSTMAKQALTMIKAADWQAPPPRVALLSDGSQPPITETLRFLRAVRAAAGEHAQLLLVLVGDPDGDDPLPPLSPFEFQDWQSKLEQLGDPYLRLEMLAGPAEETD</sequence>
<evidence type="ECO:0000256" key="2">
    <source>
        <dbReference type="SAM" id="Phobius"/>
    </source>
</evidence>
<accession>A0ABS1CI20</accession>
<keyword evidence="3" id="KW-0132">Cell division</keyword>
<dbReference type="PANTHER" id="PTHR11202">
    <property type="entry name" value="SPROUTY-RELATED, EVH1 DOMAIN-CONTAINING PROTEIN FAMILY MEMBER"/>
    <property type="match status" value="1"/>
</dbReference>
<name>A0ABS1CI20_9GAMM</name>
<keyword evidence="2" id="KW-0472">Membrane</keyword>
<reference evidence="3 4" key="1">
    <citation type="journal article" date="2020" name="Microorganisms">
        <title>Osmotic Adaptation and Compatible Solute Biosynthesis of Phototrophic Bacteria as Revealed from Genome Analyses.</title>
        <authorList>
            <person name="Imhoff J.F."/>
            <person name="Rahn T."/>
            <person name="Kunzel S."/>
            <person name="Keller A."/>
            <person name="Neulinger S.C."/>
        </authorList>
    </citation>
    <scope>NUCLEOTIDE SEQUENCE [LARGE SCALE GENOMIC DNA]</scope>
    <source>
        <strain evidence="3 4">DSM 6210</strain>
    </source>
</reference>
<proteinExistence type="predicted"/>